<dbReference type="InterPro" id="IPR029063">
    <property type="entry name" value="SAM-dependent_MTases_sf"/>
</dbReference>
<dbReference type="Gene3D" id="3.40.50.150">
    <property type="entry name" value="Vaccinia Virus protein VP39"/>
    <property type="match status" value="1"/>
</dbReference>
<comment type="caution">
    <text evidence="2">The sequence shown here is derived from an EMBL/GenBank/DDBJ whole genome shotgun (WGS) entry which is preliminary data.</text>
</comment>
<feature type="domain" description="N(4)-bis(aminopropyl)spermidine synthase C-terminal" evidence="1">
    <location>
        <begin position="98"/>
        <end position="279"/>
    </location>
</feature>
<evidence type="ECO:0000259" key="1">
    <source>
        <dbReference type="Pfam" id="PF01861"/>
    </source>
</evidence>
<sequence length="538" mass="57963">MTGLSDVADLITEFGAYARPHRVALALLDRGGVTLAELIRETALPRRGVEELLERLADDLVRDHERLGLTPATAPAYRERFGLAGLLPDDHDRPPAELIIRMQTIIDAAPAPVRSFDHVPATAETVLRRARWLDRTFDLAGATVLFVGDHDLTSVGLTLVAPAARPVVVDLDERLLAFLEQQPGPIHCRWADLRFGLPDDLRATADLIFTDPPYTPDGVRLFLLRGLAGLRDRRLGRLLLAYGFGSHQPALGLAVQRELTSLALAYEAILPHFNRYHGAQAVGSAADLYQLRPTRGSWAAVDRGGRAPLAIYTHGENSVESSGPGVEAAELIAAGAGPDPLPVAALVTPERSRPAVRTEPPRVDLAEVLAGPGVIRDARSAAVAVDATADPGPWLARILLAQSGPRIAVAVPNGHPDLADQAGQQALRALVAAKWELRFRRSTPGPRLAIVEAIRVDPADLSPADTFRRAILDGAHRSLENAWRDGLVKASRRAGAPLDRDAARDRTAAELPAELRETRPITLPRSRLAALLARANDT</sequence>
<dbReference type="Proteomes" id="UP000569914">
    <property type="component" value="Unassembled WGS sequence"/>
</dbReference>
<name>A0A7Y9I8J7_9ACTN</name>
<dbReference type="InterPro" id="IPR002723">
    <property type="entry name" value="BpsA_C"/>
</dbReference>
<keyword evidence="3" id="KW-1185">Reference proteome</keyword>
<proteinExistence type="predicted"/>
<accession>A0A7Y9I8J7</accession>
<dbReference type="EMBL" id="JACCBU010000001">
    <property type="protein sequence ID" value="NYE71993.1"/>
    <property type="molecule type" value="Genomic_DNA"/>
</dbReference>
<dbReference type="RefSeq" id="WP_179752516.1">
    <property type="nucleotide sequence ID" value="NZ_JACCBU010000001.1"/>
</dbReference>
<protein>
    <recommendedName>
        <fullName evidence="1">N(4)-bis(aminopropyl)spermidine synthase C-terminal domain-containing protein</fullName>
    </recommendedName>
</protein>
<reference evidence="2 3" key="1">
    <citation type="submission" date="2020-07" db="EMBL/GenBank/DDBJ databases">
        <title>Sequencing the genomes of 1000 actinobacteria strains.</title>
        <authorList>
            <person name="Klenk H.-P."/>
        </authorList>
    </citation>
    <scope>NUCLEOTIDE SEQUENCE [LARGE SCALE GENOMIC DNA]</scope>
    <source>
        <strain evidence="2 3">DSM 22083</strain>
    </source>
</reference>
<dbReference type="GO" id="GO:0032259">
    <property type="term" value="P:methylation"/>
    <property type="evidence" value="ECO:0007669"/>
    <property type="project" value="InterPro"/>
</dbReference>
<organism evidence="2 3">
    <name type="scientific">Microlunatus parietis</name>
    <dbReference type="NCBI Taxonomy" id="682979"/>
    <lineage>
        <taxon>Bacteria</taxon>
        <taxon>Bacillati</taxon>
        <taxon>Actinomycetota</taxon>
        <taxon>Actinomycetes</taxon>
        <taxon>Propionibacteriales</taxon>
        <taxon>Propionibacteriaceae</taxon>
        <taxon>Microlunatus</taxon>
    </lineage>
</organism>
<dbReference type="GO" id="GO:0003676">
    <property type="term" value="F:nucleic acid binding"/>
    <property type="evidence" value="ECO:0007669"/>
    <property type="project" value="InterPro"/>
</dbReference>
<dbReference type="GO" id="GO:0008168">
    <property type="term" value="F:methyltransferase activity"/>
    <property type="evidence" value="ECO:0007669"/>
    <property type="project" value="InterPro"/>
</dbReference>
<evidence type="ECO:0000313" key="2">
    <source>
        <dbReference type="EMBL" id="NYE71993.1"/>
    </source>
</evidence>
<evidence type="ECO:0000313" key="3">
    <source>
        <dbReference type="Proteomes" id="UP000569914"/>
    </source>
</evidence>
<dbReference type="InterPro" id="IPR002052">
    <property type="entry name" value="DNA_methylase_N6_adenine_CS"/>
</dbReference>
<dbReference type="SUPFAM" id="SSF53335">
    <property type="entry name" value="S-adenosyl-L-methionine-dependent methyltransferases"/>
    <property type="match status" value="1"/>
</dbReference>
<gene>
    <name evidence="2" type="ORF">BKA15_003322</name>
</gene>
<dbReference type="AlphaFoldDB" id="A0A7Y9I8J7"/>
<dbReference type="PROSITE" id="PS00092">
    <property type="entry name" value="N6_MTASE"/>
    <property type="match status" value="1"/>
</dbReference>
<dbReference type="Pfam" id="PF01861">
    <property type="entry name" value="BpsA_C"/>
    <property type="match status" value="1"/>
</dbReference>